<comment type="catalytic activity">
    <reaction evidence="20">
        <text>10-formyltetrahydrofolyl-(gamma-L-Glu)(n) + L-glutamate + ATP = 10-formyltetrahydrofolyl-(gamma-L-Glu)(n+1) + ADP + phosphate + H(+)</text>
        <dbReference type="Rhea" id="RHEA:51904"/>
        <dbReference type="Rhea" id="RHEA-COMP:13088"/>
        <dbReference type="Rhea" id="RHEA-COMP:14300"/>
        <dbReference type="ChEBI" id="CHEBI:15378"/>
        <dbReference type="ChEBI" id="CHEBI:29985"/>
        <dbReference type="ChEBI" id="CHEBI:30616"/>
        <dbReference type="ChEBI" id="CHEBI:43474"/>
        <dbReference type="ChEBI" id="CHEBI:134413"/>
        <dbReference type="ChEBI" id="CHEBI:456216"/>
        <dbReference type="EC" id="6.3.2.17"/>
    </reaction>
</comment>
<evidence type="ECO:0000256" key="11">
    <source>
        <dbReference type="ARBA" id="ARBA00022723"/>
    </source>
</evidence>
<dbReference type="UniPathway" id="UPA00077">
    <property type="reaction ID" value="UER00157"/>
</dbReference>
<name>A0A6S6T7S0_9GAMM</name>
<evidence type="ECO:0000256" key="10">
    <source>
        <dbReference type="ARBA" id="ARBA00022598"/>
    </source>
</evidence>
<evidence type="ECO:0000256" key="20">
    <source>
        <dbReference type="ARBA" id="ARBA00047808"/>
    </source>
</evidence>
<keyword evidence="13 23" id="KW-0067">ATP-binding</keyword>
<feature type="domain" description="Mur ligase C-terminal" evidence="24">
    <location>
        <begin position="289"/>
        <end position="411"/>
    </location>
</feature>
<evidence type="ECO:0000256" key="19">
    <source>
        <dbReference type="ARBA" id="ARBA00047493"/>
    </source>
</evidence>
<dbReference type="Gene3D" id="3.40.1190.10">
    <property type="entry name" value="Mur-like, catalytic domain"/>
    <property type="match status" value="1"/>
</dbReference>
<evidence type="ECO:0000256" key="7">
    <source>
        <dbReference type="ARBA" id="ARBA00013023"/>
    </source>
</evidence>
<comment type="catalytic activity">
    <reaction evidence="22">
        <text>7,8-dihydropteroate + L-glutamate + ATP = 7,8-dihydrofolate + ADP + phosphate + H(+)</text>
        <dbReference type="Rhea" id="RHEA:23584"/>
        <dbReference type="ChEBI" id="CHEBI:15378"/>
        <dbReference type="ChEBI" id="CHEBI:17839"/>
        <dbReference type="ChEBI" id="CHEBI:29985"/>
        <dbReference type="ChEBI" id="CHEBI:30616"/>
        <dbReference type="ChEBI" id="CHEBI:43474"/>
        <dbReference type="ChEBI" id="CHEBI:57451"/>
        <dbReference type="ChEBI" id="CHEBI:456216"/>
        <dbReference type="EC" id="6.3.2.12"/>
    </reaction>
</comment>
<dbReference type="GO" id="GO:0046872">
    <property type="term" value="F:metal ion binding"/>
    <property type="evidence" value="ECO:0007669"/>
    <property type="project" value="UniProtKB-KW"/>
</dbReference>
<dbReference type="PIRSF" id="PIRSF001563">
    <property type="entry name" value="Folylpolyglu_synth"/>
    <property type="match status" value="1"/>
</dbReference>
<evidence type="ECO:0000256" key="23">
    <source>
        <dbReference type="PIRNR" id="PIRNR001563"/>
    </source>
</evidence>
<comment type="pathway">
    <text evidence="3">Cofactor biosynthesis; tetrahydrofolate biosynthesis; 7,8-dihydrofolate from 2-amino-4-hydroxy-6-hydroxymethyl-7,8-dihydropteridine diphosphate and 4-aminobenzoate: step 2/2.</text>
</comment>
<keyword evidence="10 23" id="KW-0436">Ligase</keyword>
<comment type="catalytic activity">
    <reaction evidence="21">
        <text>(6R)-5,10-methylenetetrahydrofolyl-(gamma-L-Glu)(n) + L-glutamate + ATP = (6R)-5,10-methylenetetrahydrofolyl-(gamma-L-Glu)(n+1) + ADP + phosphate + H(+)</text>
        <dbReference type="Rhea" id="RHEA:51912"/>
        <dbReference type="Rhea" id="RHEA-COMP:13257"/>
        <dbReference type="Rhea" id="RHEA-COMP:13258"/>
        <dbReference type="ChEBI" id="CHEBI:15378"/>
        <dbReference type="ChEBI" id="CHEBI:29985"/>
        <dbReference type="ChEBI" id="CHEBI:30616"/>
        <dbReference type="ChEBI" id="CHEBI:43474"/>
        <dbReference type="ChEBI" id="CHEBI:136572"/>
        <dbReference type="ChEBI" id="CHEBI:456216"/>
        <dbReference type="EC" id="6.3.2.17"/>
    </reaction>
</comment>
<dbReference type="GO" id="GO:0005524">
    <property type="term" value="F:ATP binding"/>
    <property type="evidence" value="ECO:0007669"/>
    <property type="project" value="UniProtKB-KW"/>
</dbReference>
<comment type="catalytic activity">
    <reaction evidence="19">
        <text>(6S)-5,6,7,8-tetrahydrofolyl-(gamma-L-Glu)(n) + L-glutamate + ATP = (6S)-5,6,7,8-tetrahydrofolyl-(gamma-L-Glu)(n+1) + ADP + phosphate + H(+)</text>
        <dbReference type="Rhea" id="RHEA:10580"/>
        <dbReference type="Rhea" id="RHEA-COMP:14738"/>
        <dbReference type="Rhea" id="RHEA-COMP:14740"/>
        <dbReference type="ChEBI" id="CHEBI:15378"/>
        <dbReference type="ChEBI" id="CHEBI:29985"/>
        <dbReference type="ChEBI" id="CHEBI:30616"/>
        <dbReference type="ChEBI" id="CHEBI:43474"/>
        <dbReference type="ChEBI" id="CHEBI:141005"/>
        <dbReference type="ChEBI" id="CHEBI:456216"/>
        <dbReference type="EC" id="6.3.2.17"/>
    </reaction>
</comment>
<dbReference type="PANTHER" id="PTHR11136">
    <property type="entry name" value="FOLYLPOLYGLUTAMATE SYNTHASE-RELATED"/>
    <property type="match status" value="1"/>
</dbReference>
<evidence type="ECO:0000256" key="5">
    <source>
        <dbReference type="ARBA" id="ARBA00008276"/>
    </source>
</evidence>
<dbReference type="GO" id="GO:0005737">
    <property type="term" value="C:cytoplasm"/>
    <property type="evidence" value="ECO:0007669"/>
    <property type="project" value="TreeGrafter"/>
</dbReference>
<keyword evidence="12 23" id="KW-0547">Nucleotide-binding</keyword>
<reference evidence="26" key="1">
    <citation type="submission" date="2020-01" db="EMBL/GenBank/DDBJ databases">
        <authorList>
            <person name="Meier V. D."/>
            <person name="Meier V D."/>
        </authorList>
    </citation>
    <scope>NUCLEOTIDE SEQUENCE</scope>
    <source>
        <strain evidence="26">HLG_WM_MAG_07</strain>
    </source>
</reference>
<protein>
    <recommendedName>
        <fullName evidence="9">Dihydrofolate synthase/folylpolyglutamate synthase</fullName>
        <ecNumber evidence="7">6.3.2.12</ecNumber>
        <ecNumber evidence="8">6.3.2.17</ecNumber>
    </recommendedName>
    <alternativeName>
        <fullName evidence="18">Folylpoly-gamma-glutamate synthetase-dihydrofolate synthetase</fullName>
    </alternativeName>
    <alternativeName>
        <fullName evidence="16">Folylpolyglutamate synthetase</fullName>
    </alternativeName>
    <alternativeName>
        <fullName evidence="17">Tetrahydrofolylpolyglutamate synthase</fullName>
    </alternativeName>
</protein>
<evidence type="ECO:0000256" key="15">
    <source>
        <dbReference type="ARBA" id="ARBA00022909"/>
    </source>
</evidence>
<dbReference type="GO" id="GO:0008841">
    <property type="term" value="F:dihydrofolate synthase activity"/>
    <property type="evidence" value="ECO:0007669"/>
    <property type="project" value="UniProtKB-EC"/>
</dbReference>
<dbReference type="PANTHER" id="PTHR11136:SF0">
    <property type="entry name" value="DIHYDROFOLATE SYNTHETASE-RELATED"/>
    <property type="match status" value="1"/>
</dbReference>
<evidence type="ECO:0000256" key="13">
    <source>
        <dbReference type="ARBA" id="ARBA00022840"/>
    </source>
</evidence>
<feature type="domain" description="Mur ligase central" evidence="25">
    <location>
        <begin position="49"/>
        <end position="206"/>
    </location>
</feature>
<keyword evidence="15" id="KW-0289">Folate biosynthesis</keyword>
<evidence type="ECO:0000256" key="18">
    <source>
        <dbReference type="ARBA" id="ARBA00032510"/>
    </source>
</evidence>
<evidence type="ECO:0000256" key="4">
    <source>
        <dbReference type="ARBA" id="ARBA00005150"/>
    </source>
</evidence>
<evidence type="ECO:0000256" key="16">
    <source>
        <dbReference type="ARBA" id="ARBA00030048"/>
    </source>
</evidence>
<evidence type="ECO:0000256" key="12">
    <source>
        <dbReference type="ARBA" id="ARBA00022741"/>
    </source>
</evidence>
<evidence type="ECO:0000256" key="17">
    <source>
        <dbReference type="ARBA" id="ARBA00030592"/>
    </source>
</evidence>
<evidence type="ECO:0000256" key="2">
    <source>
        <dbReference type="ARBA" id="ARBA00002714"/>
    </source>
</evidence>
<evidence type="ECO:0000256" key="3">
    <source>
        <dbReference type="ARBA" id="ARBA00004799"/>
    </source>
</evidence>
<evidence type="ECO:0000256" key="6">
    <source>
        <dbReference type="ARBA" id="ARBA00011245"/>
    </source>
</evidence>
<comment type="subunit">
    <text evidence="6">Monomer.</text>
</comment>
<dbReference type="AlphaFoldDB" id="A0A6S6T7S0"/>
<evidence type="ECO:0000256" key="14">
    <source>
        <dbReference type="ARBA" id="ARBA00022842"/>
    </source>
</evidence>
<comment type="function">
    <text evidence="2">Functions in two distinct reactions of the de novo folate biosynthetic pathway. Catalyzes the addition of a glutamate residue to dihydropteroate (7,8-dihydropteroate or H2Pte) to form dihydrofolate (7,8-dihydrofolate monoglutamate or H2Pte-Glu). Also catalyzes successive additions of L-glutamate to tetrahydrofolate or 10-formyltetrahydrofolate or 5,10-methylenetetrahydrofolate, leading to folylpolyglutamate derivatives.</text>
</comment>
<dbReference type="InterPro" id="IPR036565">
    <property type="entry name" value="Mur-like_cat_sf"/>
</dbReference>
<dbReference type="SUPFAM" id="SSF53244">
    <property type="entry name" value="MurD-like peptide ligases, peptide-binding domain"/>
    <property type="match status" value="1"/>
</dbReference>
<dbReference type="EMBL" id="CACVAY010000071">
    <property type="protein sequence ID" value="CAA6815323.1"/>
    <property type="molecule type" value="Genomic_DNA"/>
</dbReference>
<evidence type="ECO:0000256" key="8">
    <source>
        <dbReference type="ARBA" id="ARBA00013025"/>
    </source>
</evidence>
<dbReference type="Gene3D" id="3.90.190.20">
    <property type="entry name" value="Mur ligase, C-terminal domain"/>
    <property type="match status" value="1"/>
</dbReference>
<gene>
    <name evidence="26" type="ORF">HELGO_WM4431</name>
</gene>
<evidence type="ECO:0000256" key="22">
    <source>
        <dbReference type="ARBA" id="ARBA00049161"/>
    </source>
</evidence>
<evidence type="ECO:0000259" key="25">
    <source>
        <dbReference type="Pfam" id="PF08245"/>
    </source>
</evidence>
<evidence type="ECO:0000256" key="9">
    <source>
        <dbReference type="ARBA" id="ARBA00019357"/>
    </source>
</evidence>
<dbReference type="EC" id="6.3.2.17" evidence="8"/>
<dbReference type="FunFam" id="3.40.1190.10:FF:000004">
    <property type="entry name" value="Dihydrofolate synthase/folylpolyglutamate synthase"/>
    <property type="match status" value="1"/>
</dbReference>
<dbReference type="Pfam" id="PF02875">
    <property type="entry name" value="Mur_ligase_C"/>
    <property type="match status" value="1"/>
</dbReference>
<dbReference type="InterPro" id="IPR001645">
    <property type="entry name" value="Folylpolyglutamate_synth"/>
</dbReference>
<proteinExistence type="inferred from homology"/>
<dbReference type="InterPro" id="IPR013221">
    <property type="entry name" value="Mur_ligase_cen"/>
</dbReference>
<dbReference type="NCBIfam" id="NF008101">
    <property type="entry name" value="PRK10846.1"/>
    <property type="match status" value="1"/>
</dbReference>
<comment type="similarity">
    <text evidence="5 23">Belongs to the folylpolyglutamate synthase family.</text>
</comment>
<evidence type="ECO:0000256" key="1">
    <source>
        <dbReference type="ARBA" id="ARBA00001946"/>
    </source>
</evidence>
<dbReference type="NCBIfam" id="TIGR01499">
    <property type="entry name" value="folC"/>
    <property type="match status" value="1"/>
</dbReference>
<accession>A0A6S6T7S0</accession>
<dbReference type="GO" id="GO:0046656">
    <property type="term" value="P:folic acid biosynthetic process"/>
    <property type="evidence" value="ECO:0007669"/>
    <property type="project" value="UniProtKB-KW"/>
</dbReference>
<evidence type="ECO:0000313" key="26">
    <source>
        <dbReference type="EMBL" id="CAA6815323.1"/>
    </source>
</evidence>
<keyword evidence="14" id="KW-0460">Magnesium</keyword>
<dbReference type="Pfam" id="PF08245">
    <property type="entry name" value="Mur_ligase_M"/>
    <property type="match status" value="1"/>
</dbReference>
<comment type="cofactor">
    <cofactor evidence="1">
        <name>Mg(2+)</name>
        <dbReference type="ChEBI" id="CHEBI:18420"/>
    </cofactor>
</comment>
<dbReference type="GO" id="GO:0004326">
    <property type="term" value="F:tetrahydrofolylpolyglutamate synthase activity"/>
    <property type="evidence" value="ECO:0007669"/>
    <property type="project" value="UniProtKB-EC"/>
</dbReference>
<dbReference type="GO" id="GO:0046654">
    <property type="term" value="P:tetrahydrofolate biosynthetic process"/>
    <property type="evidence" value="ECO:0007669"/>
    <property type="project" value="UniProtKB-UniPathway"/>
</dbReference>
<sequence length="429" mass="47917">MRPPLNSLEAWLEWQQSLHFSEIDMGLARMQLLASRLDILRFPFPIISVAGTNGKGSSVSMLDAIYQAAGYKTGAYTSPFLYHYNERITISGEPCSDAEIIQVFEQIEDAREDTTLTYFEFSTLAALLLYKQKGVDIALLEVGMGGRLDAVNTWDADVALISSIGIDHVKWLGDNREVIGHEKAGIMRTGRAVICGDPNPPESIKKHALAIDAKLQQTGMDFSWQHQNDTWQWSNDRRSYERLPKPNLQGGYQYQNAANVLAVIDALSEQLPVSEEAIHQGLTAVKLQGRLQIIQSSPQIVLDVAHNAHAATELAKWLESQPCRGRTLAFFSMLSDKNIQDVLSHLHTFVDEWIIFPLEDERGFTKSELERAVAQAGNLQVCTVHESIKSAWEACQSTLHEDDQVIVFGSFSVLAEFKGLDGTFSENMY</sequence>
<dbReference type="EC" id="6.3.2.12" evidence="7"/>
<organism evidence="26">
    <name type="scientific">uncultured Thiotrichaceae bacterium</name>
    <dbReference type="NCBI Taxonomy" id="298394"/>
    <lineage>
        <taxon>Bacteria</taxon>
        <taxon>Pseudomonadati</taxon>
        <taxon>Pseudomonadota</taxon>
        <taxon>Gammaproteobacteria</taxon>
        <taxon>Thiotrichales</taxon>
        <taxon>Thiotrichaceae</taxon>
        <taxon>environmental samples</taxon>
    </lineage>
</organism>
<keyword evidence="11" id="KW-0479">Metal-binding</keyword>
<dbReference type="InterPro" id="IPR036615">
    <property type="entry name" value="Mur_ligase_C_dom_sf"/>
</dbReference>
<dbReference type="SUPFAM" id="SSF53623">
    <property type="entry name" value="MurD-like peptide ligases, catalytic domain"/>
    <property type="match status" value="1"/>
</dbReference>
<evidence type="ECO:0000259" key="24">
    <source>
        <dbReference type="Pfam" id="PF02875"/>
    </source>
</evidence>
<evidence type="ECO:0000256" key="21">
    <source>
        <dbReference type="ARBA" id="ARBA00049035"/>
    </source>
</evidence>
<comment type="pathway">
    <text evidence="4">Cofactor biosynthesis; tetrahydrofolylpolyglutamate biosynthesis.</text>
</comment>
<dbReference type="InterPro" id="IPR004101">
    <property type="entry name" value="Mur_ligase_C"/>
</dbReference>